<dbReference type="PROSITE" id="PS50134">
    <property type="entry name" value="ZF_TAZ"/>
    <property type="match status" value="1"/>
</dbReference>
<dbReference type="InterPro" id="IPR000197">
    <property type="entry name" value="Znf_TAZ"/>
</dbReference>
<accession>A0A8X6LL65</accession>
<keyword evidence="8" id="KW-1185">Reference proteome</keyword>
<dbReference type="SUPFAM" id="SSF57933">
    <property type="entry name" value="TAZ domain"/>
    <property type="match status" value="1"/>
</dbReference>
<dbReference type="Pfam" id="PF02135">
    <property type="entry name" value="zf-TAZ"/>
    <property type="match status" value="1"/>
</dbReference>
<keyword evidence="1 4" id="KW-0479">Metal-binding</keyword>
<evidence type="ECO:0000313" key="7">
    <source>
        <dbReference type="EMBL" id="GFR11454.1"/>
    </source>
</evidence>
<evidence type="ECO:0000256" key="4">
    <source>
        <dbReference type="PROSITE-ProRule" id="PRU00203"/>
    </source>
</evidence>
<comment type="caution">
    <text evidence="7">The sequence shown here is derived from an EMBL/GenBank/DDBJ whole genome shotgun (WGS) entry which is preliminary data.</text>
</comment>
<organism evidence="7 8">
    <name type="scientific">Trichonephila clavata</name>
    <name type="common">Joro spider</name>
    <name type="synonym">Nephila clavata</name>
    <dbReference type="NCBI Taxonomy" id="2740835"/>
    <lineage>
        <taxon>Eukaryota</taxon>
        <taxon>Metazoa</taxon>
        <taxon>Ecdysozoa</taxon>
        <taxon>Arthropoda</taxon>
        <taxon>Chelicerata</taxon>
        <taxon>Arachnida</taxon>
        <taxon>Araneae</taxon>
        <taxon>Araneomorphae</taxon>
        <taxon>Entelegynae</taxon>
        <taxon>Araneoidea</taxon>
        <taxon>Nephilidae</taxon>
        <taxon>Trichonephila</taxon>
    </lineage>
</organism>
<feature type="compositionally biased region" description="Acidic residues" evidence="5">
    <location>
        <begin position="101"/>
        <end position="116"/>
    </location>
</feature>
<feature type="zinc finger region" description="TAZ-type" evidence="4">
    <location>
        <begin position="1"/>
        <end position="84"/>
    </location>
</feature>
<feature type="domain" description="TAZ-type" evidence="6">
    <location>
        <begin position="1"/>
        <end position="84"/>
    </location>
</feature>
<dbReference type="InterPro" id="IPR035898">
    <property type="entry name" value="TAZ_dom_sf"/>
</dbReference>
<dbReference type="EMBL" id="BMAO01016827">
    <property type="protein sequence ID" value="GFR11454.1"/>
    <property type="molecule type" value="Genomic_DNA"/>
</dbReference>
<name>A0A8X6LL65_TRICU</name>
<dbReference type="Gene3D" id="1.20.1020.10">
    <property type="entry name" value="TAZ domain"/>
    <property type="match status" value="1"/>
</dbReference>
<sequence length="189" mass="21587">MEEEVPTTPKGNAILDNYLAHASSCKDSECFIRACRRMKDCFEHIHECPLVLYCDTCYDVIHDGVHHAKSCQVEACPVFLCDLLRRIQSQIDRIDQVCNEDPIEDGPLDSTDETDSEPSSSEPSPHKPYFEYVPRPRIEKKIFGYFINEYRSQRKAEMYIPKEASSSDLDIGQDDPPLLQKKAAENAGR</sequence>
<dbReference type="SMART" id="SM00551">
    <property type="entry name" value="ZnF_TAZ"/>
    <property type="match status" value="1"/>
</dbReference>
<evidence type="ECO:0000256" key="2">
    <source>
        <dbReference type="ARBA" id="ARBA00022771"/>
    </source>
</evidence>
<dbReference type="OrthoDB" id="899at2759"/>
<evidence type="ECO:0000256" key="5">
    <source>
        <dbReference type="SAM" id="MobiDB-lite"/>
    </source>
</evidence>
<feature type="region of interest" description="Disordered" evidence="5">
    <location>
        <begin position="164"/>
        <end position="189"/>
    </location>
</feature>
<gene>
    <name evidence="7" type="ORF">TNCT_665651</name>
</gene>
<evidence type="ECO:0000313" key="8">
    <source>
        <dbReference type="Proteomes" id="UP000887116"/>
    </source>
</evidence>
<evidence type="ECO:0000259" key="6">
    <source>
        <dbReference type="PROSITE" id="PS50134"/>
    </source>
</evidence>
<keyword evidence="3 4" id="KW-0862">Zinc</keyword>
<proteinExistence type="predicted"/>
<keyword evidence="2 4" id="KW-0863">Zinc-finger</keyword>
<evidence type="ECO:0000256" key="3">
    <source>
        <dbReference type="ARBA" id="ARBA00022833"/>
    </source>
</evidence>
<reference evidence="7" key="1">
    <citation type="submission" date="2020-07" db="EMBL/GenBank/DDBJ databases">
        <title>Multicomponent nature underlies the extraordinary mechanical properties of spider dragline silk.</title>
        <authorList>
            <person name="Kono N."/>
            <person name="Nakamura H."/>
            <person name="Mori M."/>
            <person name="Yoshida Y."/>
            <person name="Ohtoshi R."/>
            <person name="Malay A.D."/>
            <person name="Moran D.A.P."/>
            <person name="Tomita M."/>
            <person name="Numata K."/>
            <person name="Arakawa K."/>
        </authorList>
    </citation>
    <scope>NUCLEOTIDE SEQUENCE</scope>
</reference>
<dbReference type="GO" id="GO:0008270">
    <property type="term" value="F:zinc ion binding"/>
    <property type="evidence" value="ECO:0007669"/>
    <property type="project" value="UniProtKB-KW"/>
</dbReference>
<feature type="region of interest" description="Disordered" evidence="5">
    <location>
        <begin position="98"/>
        <end position="131"/>
    </location>
</feature>
<evidence type="ECO:0000256" key="1">
    <source>
        <dbReference type="ARBA" id="ARBA00022723"/>
    </source>
</evidence>
<dbReference type="Proteomes" id="UP000887116">
    <property type="component" value="Unassembled WGS sequence"/>
</dbReference>
<protein>
    <recommendedName>
        <fullName evidence="6">TAZ-type domain-containing protein</fullName>
    </recommendedName>
</protein>
<dbReference type="AlphaFoldDB" id="A0A8X6LL65"/>